<keyword evidence="7 8" id="KW-0206">Cytoskeleton</keyword>
<evidence type="ECO:0000313" key="9">
    <source>
        <dbReference type="EMBL" id="KAJ5080131.1"/>
    </source>
</evidence>
<dbReference type="CDD" id="cd21452">
    <property type="entry name" value="DLC-like_DYNLL1_DYNLL2"/>
    <property type="match status" value="1"/>
</dbReference>
<dbReference type="InterPro" id="IPR001372">
    <property type="entry name" value="Dynein_light_chain_typ-1/2"/>
</dbReference>
<dbReference type="OMA" id="THEKGHF"/>
<dbReference type="GO" id="GO:0045505">
    <property type="term" value="F:dynein intermediate chain binding"/>
    <property type="evidence" value="ECO:0007669"/>
    <property type="project" value="TreeGrafter"/>
</dbReference>
<dbReference type="Pfam" id="PF01221">
    <property type="entry name" value="Dynein_light"/>
    <property type="match status" value="1"/>
</dbReference>
<evidence type="ECO:0000256" key="8">
    <source>
        <dbReference type="RuleBase" id="RU365010"/>
    </source>
</evidence>
<dbReference type="PANTHER" id="PTHR11886">
    <property type="entry name" value="DYNEIN LIGHT CHAIN"/>
    <property type="match status" value="1"/>
</dbReference>
<comment type="similarity">
    <text evidence="2 8">Belongs to the dynein light chain family.</text>
</comment>
<comment type="subcellular location">
    <subcellularLocation>
        <location evidence="1 8">Cytoplasm</location>
        <location evidence="1 8">Cytoskeleton</location>
    </subcellularLocation>
</comment>
<dbReference type="GO" id="GO:0007017">
    <property type="term" value="P:microtubule-based process"/>
    <property type="evidence" value="ECO:0007669"/>
    <property type="project" value="InterPro"/>
</dbReference>
<organism evidence="9 10">
    <name type="scientific">Anaeramoeba ignava</name>
    <name type="common">Anaerobic marine amoeba</name>
    <dbReference type="NCBI Taxonomy" id="1746090"/>
    <lineage>
        <taxon>Eukaryota</taxon>
        <taxon>Metamonada</taxon>
        <taxon>Anaeramoebidae</taxon>
        <taxon>Anaeramoeba</taxon>
    </lineage>
</organism>
<keyword evidence="10" id="KW-1185">Reference proteome</keyword>
<keyword evidence="4 8" id="KW-0493">Microtubule</keyword>
<dbReference type="InterPro" id="IPR019763">
    <property type="entry name" value="Dynein_light_1/2_CS"/>
</dbReference>
<dbReference type="PROSITE" id="PS01239">
    <property type="entry name" value="DYNEIN_LIGHT_1"/>
    <property type="match status" value="1"/>
</dbReference>
<comment type="caution">
    <text evidence="9">The sequence shown here is derived from an EMBL/GenBank/DDBJ whole genome shotgun (WGS) entry which is preliminary data.</text>
</comment>
<keyword evidence="6 8" id="KW-0505">Motor protein</keyword>
<dbReference type="Proteomes" id="UP001149090">
    <property type="component" value="Unassembled WGS sequence"/>
</dbReference>
<dbReference type="SMART" id="SM01375">
    <property type="entry name" value="Dynein_light"/>
    <property type="match status" value="1"/>
</dbReference>
<dbReference type="AlphaFoldDB" id="A0A9Q0LWW9"/>
<evidence type="ECO:0000256" key="5">
    <source>
        <dbReference type="ARBA" id="ARBA00023017"/>
    </source>
</evidence>
<proteinExistence type="inferred from homology"/>
<dbReference type="InterPro" id="IPR037177">
    <property type="entry name" value="DLC_sf"/>
</dbReference>
<dbReference type="OrthoDB" id="10033309at2759"/>
<dbReference type="GO" id="GO:0005868">
    <property type="term" value="C:cytoplasmic dynein complex"/>
    <property type="evidence" value="ECO:0007669"/>
    <property type="project" value="TreeGrafter"/>
</dbReference>
<gene>
    <name evidence="9" type="ORF">M0811_14148</name>
</gene>
<evidence type="ECO:0000256" key="2">
    <source>
        <dbReference type="ARBA" id="ARBA00010156"/>
    </source>
</evidence>
<evidence type="ECO:0000256" key="1">
    <source>
        <dbReference type="ARBA" id="ARBA00004245"/>
    </source>
</evidence>
<sequence length="89" mass="10078">MTESKVVVKNVDMVEEMQNEIINEALTAFEKFTVEKDIAGYLKRAADKKYGPTFHVIVGKSFGSFVTHESKNFIYFYVGQTAVLLFKCG</sequence>
<protein>
    <recommendedName>
        <fullName evidence="8">Dynein light chain</fullName>
    </recommendedName>
</protein>
<dbReference type="FunFam" id="3.30.740.10:FF:000001">
    <property type="entry name" value="Dynein light chain"/>
    <property type="match status" value="1"/>
</dbReference>
<evidence type="ECO:0000313" key="10">
    <source>
        <dbReference type="Proteomes" id="UP001149090"/>
    </source>
</evidence>
<keyword evidence="5 8" id="KW-0243">Dynein</keyword>
<dbReference type="SUPFAM" id="SSF54648">
    <property type="entry name" value="DLC"/>
    <property type="match status" value="1"/>
</dbReference>
<dbReference type="Gene3D" id="3.30.740.10">
    <property type="entry name" value="Protein Inhibitor Of Neuronal Nitric Oxide Synthase"/>
    <property type="match status" value="1"/>
</dbReference>
<evidence type="ECO:0000256" key="7">
    <source>
        <dbReference type="ARBA" id="ARBA00023212"/>
    </source>
</evidence>
<dbReference type="GO" id="GO:0005874">
    <property type="term" value="C:microtubule"/>
    <property type="evidence" value="ECO:0007669"/>
    <property type="project" value="UniProtKB-KW"/>
</dbReference>
<accession>A0A9Q0LWW9</accession>
<keyword evidence="3 8" id="KW-0963">Cytoplasm</keyword>
<dbReference type="EMBL" id="JAPDFW010000013">
    <property type="protein sequence ID" value="KAJ5080131.1"/>
    <property type="molecule type" value="Genomic_DNA"/>
</dbReference>
<dbReference type="PANTHER" id="PTHR11886:SF35">
    <property type="entry name" value="DYNEIN LIGHT CHAIN"/>
    <property type="match status" value="1"/>
</dbReference>
<evidence type="ECO:0000256" key="3">
    <source>
        <dbReference type="ARBA" id="ARBA00022490"/>
    </source>
</evidence>
<evidence type="ECO:0000256" key="6">
    <source>
        <dbReference type="ARBA" id="ARBA00023175"/>
    </source>
</evidence>
<name>A0A9Q0LWW9_ANAIG</name>
<evidence type="ECO:0000256" key="4">
    <source>
        <dbReference type="ARBA" id="ARBA00022701"/>
    </source>
</evidence>
<reference evidence="9" key="1">
    <citation type="submission" date="2022-10" db="EMBL/GenBank/DDBJ databases">
        <title>Novel sulphate-reducing endosymbionts in the free-living metamonad Anaeramoeba.</title>
        <authorList>
            <person name="Jerlstrom-Hultqvist J."/>
            <person name="Cepicka I."/>
            <person name="Gallot-Lavallee L."/>
            <person name="Salas-Leiva D."/>
            <person name="Curtis B.A."/>
            <person name="Zahonova K."/>
            <person name="Pipaliya S."/>
            <person name="Dacks J."/>
            <person name="Roger A.J."/>
        </authorList>
    </citation>
    <scope>NUCLEOTIDE SEQUENCE</scope>
    <source>
        <strain evidence="9">BMAN</strain>
    </source>
</reference>